<dbReference type="PANTHER" id="PTHR43948:SF14">
    <property type="entry name" value="PROTEIN DNAJ, PUTATIVE-RELATED"/>
    <property type="match status" value="1"/>
</dbReference>
<dbReference type="GO" id="GO:0051082">
    <property type="term" value="F:unfolded protein binding"/>
    <property type="evidence" value="ECO:0007669"/>
    <property type="project" value="TreeGrafter"/>
</dbReference>
<dbReference type="InterPro" id="IPR001623">
    <property type="entry name" value="DnaJ_domain"/>
</dbReference>
<feature type="region of interest" description="Disordered" evidence="1">
    <location>
        <begin position="332"/>
        <end position="355"/>
    </location>
</feature>
<protein>
    <recommendedName>
        <fullName evidence="2">J domain-containing protein</fullName>
    </recommendedName>
</protein>
<dbReference type="Gene3D" id="1.10.287.110">
    <property type="entry name" value="DnaJ domain"/>
    <property type="match status" value="1"/>
</dbReference>
<feature type="region of interest" description="Disordered" evidence="1">
    <location>
        <begin position="100"/>
        <end position="142"/>
    </location>
</feature>
<dbReference type="PROSITE" id="PS50076">
    <property type="entry name" value="DNAJ_2"/>
    <property type="match status" value="1"/>
</dbReference>
<dbReference type="Proteomes" id="UP000612055">
    <property type="component" value="Unassembled WGS sequence"/>
</dbReference>
<dbReference type="EMBL" id="JAEHOE010000015">
    <property type="protein sequence ID" value="KAG2497155.1"/>
    <property type="molecule type" value="Genomic_DNA"/>
</dbReference>
<feature type="domain" description="J" evidence="2">
    <location>
        <begin position="9"/>
        <end position="95"/>
    </location>
</feature>
<dbReference type="InterPro" id="IPR036869">
    <property type="entry name" value="J_dom_sf"/>
</dbReference>
<dbReference type="AlphaFoldDB" id="A0A836C1U7"/>
<dbReference type="CDD" id="cd06257">
    <property type="entry name" value="DnaJ"/>
    <property type="match status" value="1"/>
</dbReference>
<dbReference type="GO" id="GO:0005634">
    <property type="term" value="C:nucleus"/>
    <property type="evidence" value="ECO:0007669"/>
    <property type="project" value="TreeGrafter"/>
</dbReference>
<dbReference type="SUPFAM" id="SSF46565">
    <property type="entry name" value="Chaperone J-domain"/>
    <property type="match status" value="1"/>
</dbReference>
<proteinExistence type="predicted"/>
<name>A0A836C1U7_9CHLO</name>
<feature type="compositionally biased region" description="Gly residues" evidence="1">
    <location>
        <begin position="336"/>
        <end position="346"/>
    </location>
</feature>
<evidence type="ECO:0000259" key="2">
    <source>
        <dbReference type="PROSITE" id="PS50076"/>
    </source>
</evidence>
<dbReference type="GO" id="GO:0051087">
    <property type="term" value="F:protein-folding chaperone binding"/>
    <property type="evidence" value="ECO:0007669"/>
    <property type="project" value="TreeGrafter"/>
</dbReference>
<dbReference type="SMART" id="SM00271">
    <property type="entry name" value="DnaJ"/>
    <property type="match status" value="1"/>
</dbReference>
<dbReference type="OrthoDB" id="552697at2759"/>
<evidence type="ECO:0000313" key="3">
    <source>
        <dbReference type="EMBL" id="KAG2497155.1"/>
    </source>
</evidence>
<keyword evidence="4" id="KW-1185">Reference proteome</keyword>
<evidence type="ECO:0000256" key="1">
    <source>
        <dbReference type="SAM" id="MobiDB-lite"/>
    </source>
</evidence>
<dbReference type="GO" id="GO:0044183">
    <property type="term" value="F:protein folding chaperone"/>
    <property type="evidence" value="ECO:0007669"/>
    <property type="project" value="TreeGrafter"/>
</dbReference>
<dbReference type="GO" id="GO:0005737">
    <property type="term" value="C:cytoplasm"/>
    <property type="evidence" value="ECO:0007669"/>
    <property type="project" value="TreeGrafter"/>
</dbReference>
<reference evidence="3" key="1">
    <citation type="journal article" date="2020" name="bioRxiv">
        <title>Comparative genomics of Chlamydomonas.</title>
        <authorList>
            <person name="Craig R.J."/>
            <person name="Hasan A.R."/>
            <person name="Ness R.W."/>
            <person name="Keightley P.D."/>
        </authorList>
    </citation>
    <scope>NUCLEOTIDE SEQUENCE</scope>
    <source>
        <strain evidence="3">CCAP 11/70</strain>
    </source>
</reference>
<sequence>MLSPLSYDEALQLLELPHGAQDPPPSLDAVRRAFRRQALKWHPDKQRTQPQQGPGPLAEGEAQQPLDADAQGPLEAEERFKRLAAAYHLLLRAASAFPAATPTGPDGPQGPGAPWTASAGAPQGPFGAGFEAAGAGPQAQGQAWGDDALADAVSVDLLLQEAARMRLSEFDMLFLHQRAAAGPGGLPPVWPESVQSVDDLWRRIRRRVERRRKRADAQQAGGSAAPAPSSKWGLLAEFAADLAGLGRNDPDTEPEPDREAVAEAAVRQGAGSEPAGTGGRAAGGAAAAPGAEAGHGKAEAATGASGRGGVKALAVRGQGCSGQQQTLPLLLEAGYPGQGGQGAGGDGAEDGGRRRGRLPRGFYMRWVRRIILVNILWVVFASS</sequence>
<accession>A0A836C1U7</accession>
<evidence type="ECO:0000313" key="4">
    <source>
        <dbReference type="Proteomes" id="UP000612055"/>
    </source>
</evidence>
<feature type="region of interest" description="Disordered" evidence="1">
    <location>
        <begin position="16"/>
        <end position="67"/>
    </location>
</feature>
<dbReference type="PANTHER" id="PTHR43948">
    <property type="entry name" value="DNAJ HOMOLOG SUBFAMILY B"/>
    <property type="match status" value="1"/>
</dbReference>
<feature type="region of interest" description="Disordered" evidence="1">
    <location>
        <begin position="244"/>
        <end position="305"/>
    </location>
</feature>
<comment type="caution">
    <text evidence="3">The sequence shown here is derived from an EMBL/GenBank/DDBJ whole genome shotgun (WGS) entry which is preliminary data.</text>
</comment>
<gene>
    <name evidence="3" type="ORF">HYH03_004745</name>
</gene>
<feature type="compositionally biased region" description="Low complexity" evidence="1">
    <location>
        <begin position="283"/>
        <end position="292"/>
    </location>
</feature>
<organism evidence="3 4">
    <name type="scientific">Edaphochlamys debaryana</name>
    <dbReference type="NCBI Taxonomy" id="47281"/>
    <lineage>
        <taxon>Eukaryota</taxon>
        <taxon>Viridiplantae</taxon>
        <taxon>Chlorophyta</taxon>
        <taxon>core chlorophytes</taxon>
        <taxon>Chlorophyceae</taxon>
        <taxon>CS clade</taxon>
        <taxon>Chlamydomonadales</taxon>
        <taxon>Chlamydomonadales incertae sedis</taxon>
        <taxon>Edaphochlamys</taxon>
    </lineage>
</organism>